<accession>A0A5P8K2D5</accession>
<evidence type="ECO:0000313" key="2">
    <source>
        <dbReference type="EMBL" id="QFQ97140.1"/>
    </source>
</evidence>
<dbReference type="Proteomes" id="UP000327294">
    <property type="component" value="Chromosome"/>
</dbReference>
<evidence type="ECO:0000256" key="1">
    <source>
        <dbReference type="SAM" id="MobiDB-lite"/>
    </source>
</evidence>
<dbReference type="AlphaFoldDB" id="A0A5P8K2D5"/>
<sequence>MWRGIHRRTCDSGVRLAHDPQGSIDRLCRRVFVRFRPGNEKSPRTGGDAALMPTTPFIDGRD</sequence>
<dbReference type="KEGG" id="sphv:F9278_14010"/>
<proteinExistence type="predicted"/>
<keyword evidence="3" id="KW-1185">Reference proteome</keyword>
<name>A0A5P8K2D5_9ACTN</name>
<gene>
    <name evidence="2" type="ORF">F9278_14010</name>
</gene>
<evidence type="ECO:0000313" key="3">
    <source>
        <dbReference type="Proteomes" id="UP000327294"/>
    </source>
</evidence>
<organism evidence="2 3">
    <name type="scientific">Streptomyces phaeolivaceus</name>
    <dbReference type="NCBI Taxonomy" id="2653200"/>
    <lineage>
        <taxon>Bacteria</taxon>
        <taxon>Bacillati</taxon>
        <taxon>Actinomycetota</taxon>
        <taxon>Actinomycetes</taxon>
        <taxon>Kitasatosporales</taxon>
        <taxon>Streptomycetaceae</taxon>
        <taxon>Streptomyces</taxon>
    </lineage>
</organism>
<feature type="region of interest" description="Disordered" evidence="1">
    <location>
        <begin position="38"/>
        <end position="62"/>
    </location>
</feature>
<reference evidence="2 3" key="1">
    <citation type="submission" date="2019-10" db="EMBL/GenBank/DDBJ databases">
        <title>Streptomyces sp. strain GY16 isolated from leaves of Broussonetia papyrifera.</title>
        <authorList>
            <person name="Mo P."/>
        </authorList>
    </citation>
    <scope>NUCLEOTIDE SEQUENCE [LARGE SCALE GENOMIC DNA]</scope>
    <source>
        <strain evidence="2 3">GY16</strain>
    </source>
</reference>
<dbReference type="EMBL" id="CP045096">
    <property type="protein sequence ID" value="QFQ97140.1"/>
    <property type="molecule type" value="Genomic_DNA"/>
</dbReference>
<protein>
    <submittedName>
        <fullName evidence="2">Uncharacterized protein</fullName>
    </submittedName>
</protein>